<reference evidence="7" key="1">
    <citation type="submission" date="2022-10" db="EMBL/GenBank/DDBJ databases">
        <title>Determination and structural analysis of whole genome sequence of Sarocladium strictum F4-1.</title>
        <authorList>
            <person name="Hu L."/>
            <person name="Jiang Y."/>
        </authorList>
    </citation>
    <scope>NUCLEOTIDE SEQUENCE</scope>
    <source>
        <strain evidence="7">F4-1</strain>
    </source>
</reference>
<dbReference type="PANTHER" id="PTHR23271:SF1">
    <property type="entry name" value="U3 SMALL NUCLEOLAR RNA-ASSOCIATED PROTEIN 6 HOMOLOG"/>
    <property type="match status" value="1"/>
</dbReference>
<dbReference type="SUPFAM" id="SSF48452">
    <property type="entry name" value="TPR-like"/>
    <property type="match status" value="1"/>
</dbReference>
<gene>
    <name evidence="7" type="ORF">NLU13_8573</name>
</gene>
<dbReference type="Gene3D" id="1.25.40.10">
    <property type="entry name" value="Tetratricopeptide repeat domain"/>
    <property type="match status" value="1"/>
</dbReference>
<dbReference type="GO" id="GO:0032040">
    <property type="term" value="C:small-subunit processome"/>
    <property type="evidence" value="ECO:0007669"/>
    <property type="project" value="TreeGrafter"/>
</dbReference>
<evidence type="ECO:0000256" key="3">
    <source>
        <dbReference type="ARBA" id="ARBA00022552"/>
    </source>
</evidence>
<comment type="similarity">
    <text evidence="2">Belongs to the UTP6 family.</text>
</comment>
<comment type="subcellular location">
    <subcellularLocation>
        <location evidence="1">Nucleus</location>
        <location evidence="1">Nucleolus</location>
    </subcellularLocation>
</comment>
<feature type="domain" description="U3 small nucleolar RNA-associated protein 6 N-terminal" evidence="6">
    <location>
        <begin position="12"/>
        <end position="86"/>
    </location>
</feature>
<evidence type="ECO:0000256" key="5">
    <source>
        <dbReference type="ARBA" id="ARBA00023242"/>
    </source>
</evidence>
<dbReference type="Proteomes" id="UP001175261">
    <property type="component" value="Unassembled WGS sequence"/>
</dbReference>
<dbReference type="GO" id="GO:0030515">
    <property type="term" value="F:snoRNA binding"/>
    <property type="evidence" value="ECO:0007669"/>
    <property type="project" value="InterPro"/>
</dbReference>
<dbReference type="AlphaFoldDB" id="A0AA39GBY4"/>
<keyword evidence="8" id="KW-1185">Reference proteome</keyword>
<keyword evidence="5" id="KW-0539">Nucleus</keyword>
<name>A0AA39GBY4_SARSR</name>
<dbReference type="InterPro" id="IPR011990">
    <property type="entry name" value="TPR-like_helical_dom_sf"/>
</dbReference>
<keyword evidence="3" id="KW-0698">rRNA processing</keyword>
<evidence type="ECO:0000313" key="8">
    <source>
        <dbReference type="Proteomes" id="UP001175261"/>
    </source>
</evidence>
<sequence length="395" mass="44890">MAGVDDKARLHLERSVPQLREWEERGIFSKDEIRNIVKKRDDYEHRVLNPSNRPADWASYIQWEKSLEALRAKRCKRLKINQHLSSNISSQGRILQLYDRGVNRHPGSAPLWHEYLAYLAQVKASKRFRNTMTNALRMMPTNVDLWVLAGRKSADSGDMAAARGFFLRGCRFCNKDAGLWIEYARCEMDWLLKMQQEQKNKKPHSMEKSDAQNELSLVGLSDDEEGEEDGVLMPKPDADAPQVVDSQSAQQLLSSPAMDGAIPIAVFDVCRKQPFFTSATAASFFDIFTAYRALTVQPRITAHVLSAMDEQYPNDPYTCDSHVREPLIALNPSTAEFPRKLKVVLATLKQKMQCTTDKEVLKGLSLKWIDGYLEAELDEAIRTVLEATKKQVLAS</sequence>
<organism evidence="7 8">
    <name type="scientific">Sarocladium strictum</name>
    <name type="common">Black bundle disease fungus</name>
    <name type="synonym">Acremonium strictum</name>
    <dbReference type="NCBI Taxonomy" id="5046"/>
    <lineage>
        <taxon>Eukaryota</taxon>
        <taxon>Fungi</taxon>
        <taxon>Dikarya</taxon>
        <taxon>Ascomycota</taxon>
        <taxon>Pezizomycotina</taxon>
        <taxon>Sordariomycetes</taxon>
        <taxon>Hypocreomycetidae</taxon>
        <taxon>Hypocreales</taxon>
        <taxon>Sarocladiaceae</taxon>
        <taxon>Sarocladium</taxon>
    </lineage>
</organism>
<accession>A0AA39GBY4</accession>
<dbReference type="PANTHER" id="PTHR23271">
    <property type="entry name" value="HEPATOCELLULAR CARCINOMA-ASSOCIATED ANTIGEN 66"/>
    <property type="match status" value="1"/>
</dbReference>
<evidence type="ECO:0000313" key="7">
    <source>
        <dbReference type="EMBL" id="KAK0384487.1"/>
    </source>
</evidence>
<evidence type="ECO:0000256" key="1">
    <source>
        <dbReference type="ARBA" id="ARBA00004604"/>
    </source>
</evidence>
<comment type="caution">
    <text evidence="7">The sequence shown here is derived from an EMBL/GenBank/DDBJ whole genome shotgun (WGS) entry which is preliminary data.</text>
</comment>
<evidence type="ECO:0000256" key="2">
    <source>
        <dbReference type="ARBA" id="ARBA00010734"/>
    </source>
</evidence>
<keyword evidence="4" id="KW-0677">Repeat</keyword>
<dbReference type="GO" id="GO:0000462">
    <property type="term" value="P:maturation of SSU-rRNA from tricistronic rRNA transcript (SSU-rRNA, 5.8S rRNA, LSU-rRNA)"/>
    <property type="evidence" value="ECO:0007669"/>
    <property type="project" value="InterPro"/>
</dbReference>
<proteinExistence type="inferred from homology"/>
<dbReference type="SMART" id="SM00386">
    <property type="entry name" value="HAT"/>
    <property type="match status" value="3"/>
</dbReference>
<protein>
    <recommendedName>
        <fullName evidence="6">U3 small nucleolar RNA-associated protein 6 N-terminal domain-containing protein</fullName>
    </recommendedName>
</protein>
<dbReference type="EMBL" id="JAPDFR010000008">
    <property type="protein sequence ID" value="KAK0384487.1"/>
    <property type="molecule type" value="Genomic_DNA"/>
</dbReference>
<dbReference type="InterPro" id="IPR003107">
    <property type="entry name" value="HAT"/>
</dbReference>
<dbReference type="Pfam" id="PF08640">
    <property type="entry name" value="U3_assoc_6"/>
    <property type="match status" value="1"/>
</dbReference>
<dbReference type="InterPro" id="IPR013949">
    <property type="entry name" value="Utp6"/>
</dbReference>
<evidence type="ECO:0000256" key="4">
    <source>
        <dbReference type="ARBA" id="ARBA00022737"/>
    </source>
</evidence>
<dbReference type="GO" id="GO:0034388">
    <property type="term" value="C:Pwp2p-containing subcomplex of 90S preribosome"/>
    <property type="evidence" value="ECO:0007669"/>
    <property type="project" value="TreeGrafter"/>
</dbReference>
<evidence type="ECO:0000259" key="6">
    <source>
        <dbReference type="Pfam" id="PF08640"/>
    </source>
</evidence>
<dbReference type="InterPro" id="IPR055347">
    <property type="entry name" value="UTP6_N"/>
</dbReference>